<reference evidence="9 10" key="1">
    <citation type="submission" date="2018-08" db="EMBL/GenBank/DDBJ databases">
        <title>Recombination of ecologically and evolutionarily significant loci maintains genetic cohesion in the Pseudomonas syringae species complex.</title>
        <authorList>
            <person name="Dillon M."/>
            <person name="Thakur S."/>
            <person name="Almeida R.N.D."/>
            <person name="Weir B.S."/>
            <person name="Guttman D.S."/>
        </authorList>
    </citation>
    <scope>NUCLEOTIDE SEQUENCE [LARGE SCALE GENOMIC DNA]</scope>
    <source>
        <strain evidence="9 10">ICMP 8902</strain>
    </source>
</reference>
<feature type="domain" description="Autotransporter" evidence="8">
    <location>
        <begin position="759"/>
        <end position="1038"/>
    </location>
</feature>
<keyword evidence="5 6" id="KW-0720">Serine protease</keyword>
<dbReference type="EMBL" id="RBQB01000237">
    <property type="protein sequence ID" value="RMO85435.1"/>
    <property type="molecule type" value="Genomic_DNA"/>
</dbReference>
<dbReference type="Gene3D" id="2.40.128.130">
    <property type="entry name" value="Autotransporter beta-domain"/>
    <property type="match status" value="1"/>
</dbReference>
<proteinExistence type="inferred from homology"/>
<dbReference type="PROSITE" id="PS51892">
    <property type="entry name" value="SUBTILASE"/>
    <property type="match status" value="1"/>
</dbReference>
<evidence type="ECO:0000256" key="1">
    <source>
        <dbReference type="ARBA" id="ARBA00011073"/>
    </source>
</evidence>
<name>A0A3M3YUR9_9PSED</name>
<dbReference type="SUPFAM" id="SSF103515">
    <property type="entry name" value="Autotransporter"/>
    <property type="match status" value="1"/>
</dbReference>
<feature type="active site" description="Charge relay system" evidence="6">
    <location>
        <position position="92"/>
    </location>
</feature>
<dbReference type="GO" id="GO:0019867">
    <property type="term" value="C:outer membrane"/>
    <property type="evidence" value="ECO:0007669"/>
    <property type="project" value="InterPro"/>
</dbReference>
<dbReference type="Pfam" id="PF03797">
    <property type="entry name" value="Autotransporter"/>
    <property type="match status" value="1"/>
</dbReference>
<dbReference type="PROSITE" id="PS00138">
    <property type="entry name" value="SUBTILASE_SER"/>
    <property type="match status" value="1"/>
</dbReference>
<dbReference type="Pfam" id="PF12951">
    <property type="entry name" value="PATR"/>
    <property type="match status" value="1"/>
</dbReference>
<evidence type="ECO:0000256" key="7">
    <source>
        <dbReference type="SAM" id="SignalP"/>
    </source>
</evidence>
<feature type="active site" description="Charge relay system" evidence="6">
    <location>
        <position position="149"/>
    </location>
</feature>
<dbReference type="AlphaFoldDB" id="A0A3M3YUR9"/>
<dbReference type="PANTHER" id="PTHR43806">
    <property type="entry name" value="PEPTIDASE S8"/>
    <property type="match status" value="1"/>
</dbReference>
<dbReference type="InterPro" id="IPR036709">
    <property type="entry name" value="Autotransporte_beta_dom_sf"/>
</dbReference>
<protein>
    <submittedName>
        <fullName evidence="9">Membrane protein</fullName>
    </submittedName>
</protein>
<dbReference type="PRINTS" id="PR00723">
    <property type="entry name" value="SUBTILISIN"/>
</dbReference>
<keyword evidence="2 6" id="KW-0645">Protease</keyword>
<comment type="similarity">
    <text evidence="1 6">Belongs to the peptidase S8 family.</text>
</comment>
<dbReference type="InterPro" id="IPR023828">
    <property type="entry name" value="Peptidase_S8_Ser-AS"/>
</dbReference>
<dbReference type="InterPro" id="IPR000209">
    <property type="entry name" value="Peptidase_S8/S53_dom"/>
</dbReference>
<keyword evidence="4 6" id="KW-0378">Hydrolase</keyword>
<feature type="signal peptide" evidence="7">
    <location>
        <begin position="1"/>
        <end position="42"/>
    </location>
</feature>
<dbReference type="NCBIfam" id="TIGR01414">
    <property type="entry name" value="autotrans_barl"/>
    <property type="match status" value="1"/>
</dbReference>
<dbReference type="CDD" id="cd04848">
    <property type="entry name" value="Peptidases_S8_Autotransporter_serine_protease_like"/>
    <property type="match status" value="1"/>
</dbReference>
<dbReference type="InterPro" id="IPR006315">
    <property type="entry name" value="OM_autotransptr_brl_dom"/>
</dbReference>
<keyword evidence="3 7" id="KW-0732">Signal</keyword>
<feature type="active site" description="Charge relay system" evidence="6">
    <location>
        <position position="372"/>
    </location>
</feature>
<evidence type="ECO:0000256" key="5">
    <source>
        <dbReference type="ARBA" id="ARBA00022825"/>
    </source>
</evidence>
<dbReference type="SMART" id="SM00869">
    <property type="entry name" value="Autotransporter"/>
    <property type="match status" value="1"/>
</dbReference>
<dbReference type="Gene3D" id="3.40.50.200">
    <property type="entry name" value="Peptidase S8/S53 domain"/>
    <property type="match status" value="1"/>
</dbReference>
<dbReference type="InterPro" id="IPR050131">
    <property type="entry name" value="Peptidase_S8_subtilisin-like"/>
</dbReference>
<dbReference type="NCBIfam" id="TIGR02601">
    <property type="entry name" value="autotrns_rpt"/>
    <property type="match status" value="1"/>
</dbReference>
<dbReference type="GO" id="GO:0006508">
    <property type="term" value="P:proteolysis"/>
    <property type="evidence" value="ECO:0007669"/>
    <property type="project" value="UniProtKB-KW"/>
</dbReference>
<sequence length="1038" mass="107944">MKYMIITPRTFTTPLHHTIRKINRLCRSTLTCSIATVSLAQAAPYVESGQAGSATSWRSAEFNANWGLGAINTDQAYAAGYTGKGVKLGILDEPVYAAHPEFSGADKVINLVTSGIRQYTDPYIPVTAGDAFRYGGAPSVNPRGIHGDHGVHVGGIAAGTRDGGPMHGVAFDALIISADNGDPGPEDGIVLGNDGAVYQAGWNELISSGARVINNSWGIGIPEEFVQAGLIPGLATFDVQVAKQQFAEIRQLLGTRSGGAYQGAIDAARGGVVNIFAAGNNDYYSEPDALVGLGYFVPEVAPNWLSVTALEQNQDATTRTIAPYVLSFYSSRCGYTASFCVSAPGTRIYSAVLNGTSLEDLTVGWANKNGTSMAAPHVAGSIAVLMERFPYMTGAQVANVLKTTATDLGLAGIDQYYGWGMINLGKAVNGPSMFVTEADIPAEFRINGAYGDSQFVADLPGVGAMVDAGKPTQRTCTGPQCGLDVWSNDISGHGGLTKQGIGTLVLSGANSYSGPTLVNQGRLAINGSLVSAVTVNNGGVLGGNGSVASLTANQGGTVAPGNSIGTLQVAGDLNLTPGSTYAVELSPTASDRLVVGGIATVSGANMALTLENANAALLSSNQTSSVIGRQYNVLQAAGGIQGQFGSVTDDYAFLAGNLGYTGTGVTLALARNGDSFASAGQTDNQRSVAQAIEQLSAGNSVYESVILSPDTATARRAFTQLSGEIHPAIATQLINDSRQLRDAVADRLRVEGLYDQPATGSEDNSVWVKALGAWGKNAGSSDAASLTSSLGGLLAGIDGLISDHTRLGAMAGYSDTSLSLGNDTHSRASADSYHLGAYIGHEQGALRLTAGATHSWHRIDVKRDLQFGAFADRQKVKRDAQSSQVFSEAAYRLNLQPLVLEPFANLAYVHFDSDSFTEKGGATALRSSDDPRDTVLSTLGMRAGNRFNLNDTQKLDVSATLGWQHNLSDTSSEQHLAFASAGNSFNTQSVSMDRAAAVVGARASLALGKDARINLDYNGLLGALDKTHGAGLSLDWQF</sequence>
<evidence type="ECO:0000259" key="8">
    <source>
        <dbReference type="PROSITE" id="PS51208"/>
    </source>
</evidence>
<dbReference type="InterPro" id="IPR034061">
    <property type="entry name" value="Peptidases_S8_Autotransporter"/>
</dbReference>
<gene>
    <name evidence="9" type="ORF">ALQ33_04996</name>
</gene>
<evidence type="ECO:0000256" key="6">
    <source>
        <dbReference type="PROSITE-ProRule" id="PRU01240"/>
    </source>
</evidence>
<dbReference type="GO" id="GO:0004252">
    <property type="term" value="F:serine-type endopeptidase activity"/>
    <property type="evidence" value="ECO:0007669"/>
    <property type="project" value="UniProtKB-UniRule"/>
</dbReference>
<evidence type="ECO:0000313" key="9">
    <source>
        <dbReference type="EMBL" id="RMO85435.1"/>
    </source>
</evidence>
<dbReference type="Pfam" id="PF00082">
    <property type="entry name" value="Peptidase_S8"/>
    <property type="match status" value="1"/>
</dbReference>
<dbReference type="InterPro" id="IPR013425">
    <property type="entry name" value="Autotrns_rpt"/>
</dbReference>
<evidence type="ECO:0000256" key="2">
    <source>
        <dbReference type="ARBA" id="ARBA00022670"/>
    </source>
</evidence>
<evidence type="ECO:0000313" key="10">
    <source>
        <dbReference type="Proteomes" id="UP000279372"/>
    </source>
</evidence>
<dbReference type="InterPro" id="IPR005546">
    <property type="entry name" value="Autotransporte_beta"/>
</dbReference>
<organism evidence="9 10">
    <name type="scientific">Pseudomonas syringae pv. philadelphi</name>
    <dbReference type="NCBI Taxonomy" id="251706"/>
    <lineage>
        <taxon>Bacteria</taxon>
        <taxon>Pseudomonadati</taxon>
        <taxon>Pseudomonadota</taxon>
        <taxon>Gammaproteobacteria</taxon>
        <taxon>Pseudomonadales</taxon>
        <taxon>Pseudomonadaceae</taxon>
        <taxon>Pseudomonas</taxon>
    </lineage>
</organism>
<dbReference type="PANTHER" id="PTHR43806:SF11">
    <property type="entry name" value="CEREVISIN-RELATED"/>
    <property type="match status" value="1"/>
</dbReference>
<evidence type="ECO:0000256" key="4">
    <source>
        <dbReference type="ARBA" id="ARBA00022801"/>
    </source>
</evidence>
<feature type="chain" id="PRO_5018280541" evidence="7">
    <location>
        <begin position="43"/>
        <end position="1038"/>
    </location>
</feature>
<dbReference type="SUPFAM" id="SSF52743">
    <property type="entry name" value="Subtilisin-like"/>
    <property type="match status" value="1"/>
</dbReference>
<dbReference type="InterPro" id="IPR015500">
    <property type="entry name" value="Peptidase_S8_subtilisin-rel"/>
</dbReference>
<dbReference type="Proteomes" id="UP000279372">
    <property type="component" value="Unassembled WGS sequence"/>
</dbReference>
<dbReference type="RefSeq" id="WP_122222971.1">
    <property type="nucleotide sequence ID" value="NZ_RBQB01000237.1"/>
</dbReference>
<dbReference type="InterPro" id="IPR036852">
    <property type="entry name" value="Peptidase_S8/S53_dom_sf"/>
</dbReference>
<evidence type="ECO:0000256" key="3">
    <source>
        <dbReference type="ARBA" id="ARBA00022729"/>
    </source>
</evidence>
<accession>A0A3M3YUR9</accession>
<comment type="caution">
    <text evidence="9">The sequence shown here is derived from an EMBL/GenBank/DDBJ whole genome shotgun (WGS) entry which is preliminary data.</text>
</comment>
<dbReference type="PROSITE" id="PS51208">
    <property type="entry name" value="AUTOTRANSPORTER"/>
    <property type="match status" value="1"/>
</dbReference>